<dbReference type="InterPro" id="IPR042489">
    <property type="entry name" value="CapZ_alpha_1"/>
</dbReference>
<proteinExistence type="inferred from homology"/>
<evidence type="ECO:0000256" key="2">
    <source>
        <dbReference type="ARBA" id="ARBA00014038"/>
    </source>
</evidence>
<evidence type="ECO:0000313" key="7">
    <source>
        <dbReference type="EMBL" id="EEQ43242.1"/>
    </source>
</evidence>
<dbReference type="GO" id="GO:0030036">
    <property type="term" value="P:actin cytoskeleton organization"/>
    <property type="evidence" value="ECO:0007669"/>
    <property type="project" value="TreeGrafter"/>
</dbReference>
<comment type="function">
    <text evidence="5 6">F-actin-capping proteins bind in a Ca(2+)-independent manner to the fast growing ends of actin filaments (barbed end) thereby blocking the exchange of subunits at these ends. Unlike other capping proteins (such as gelsolin and severin), these proteins do not sever actin filaments.</text>
</comment>
<comment type="similarity">
    <text evidence="1 6">Belongs to the F-actin-capping protein alpha subunit family.</text>
</comment>
<dbReference type="PROSITE" id="PS00749">
    <property type="entry name" value="F_ACTIN_CAPPING_A_2"/>
    <property type="match status" value="1"/>
</dbReference>
<keyword evidence="4 6" id="KW-0009">Actin-binding</keyword>
<dbReference type="PRINTS" id="PR00191">
    <property type="entry name" value="FACTINCAPA"/>
</dbReference>
<dbReference type="PaxDb" id="5476-C4YNK9"/>
<evidence type="ECO:0000256" key="1">
    <source>
        <dbReference type="ARBA" id="ARBA00010479"/>
    </source>
</evidence>
<evidence type="ECO:0000256" key="3">
    <source>
        <dbReference type="ARBA" id="ARBA00022467"/>
    </source>
</evidence>
<dbReference type="Pfam" id="PF01267">
    <property type="entry name" value="F-actin_cap_A"/>
    <property type="match status" value="1"/>
</dbReference>
<reference evidence="7 8" key="1">
    <citation type="journal article" date="2009" name="Nature">
        <title>Evolution of pathogenicity and sexual reproduction in eight Candida genomes.</title>
        <authorList>
            <person name="Butler G."/>
            <person name="Rasmussen M.D."/>
            <person name="Lin M.F."/>
            <person name="Santos M.A."/>
            <person name="Sakthikumar S."/>
            <person name="Munro C.A."/>
            <person name="Rheinbay E."/>
            <person name="Grabherr M."/>
            <person name="Forche A."/>
            <person name="Reedy J.L."/>
            <person name="Agrafioti I."/>
            <person name="Arnaud M.B."/>
            <person name="Bates S."/>
            <person name="Brown A.J."/>
            <person name="Brunke S."/>
            <person name="Costanzo M.C."/>
            <person name="Fitzpatrick D.A."/>
            <person name="de Groot P.W."/>
            <person name="Harris D."/>
            <person name="Hoyer L.L."/>
            <person name="Hube B."/>
            <person name="Klis F.M."/>
            <person name="Kodira C."/>
            <person name="Lennard N."/>
            <person name="Logue M.E."/>
            <person name="Martin R."/>
            <person name="Neiman A.M."/>
            <person name="Nikolaou E."/>
            <person name="Quail M.A."/>
            <person name="Quinn J."/>
            <person name="Santos M.C."/>
            <person name="Schmitzberger F.F."/>
            <person name="Sherlock G."/>
            <person name="Shah P."/>
            <person name="Silverstein K.A."/>
            <person name="Skrzypek M.S."/>
            <person name="Soll D."/>
            <person name="Staggs R."/>
            <person name="Stansfield I."/>
            <person name="Stumpf M.P."/>
            <person name="Sudbery P.E."/>
            <person name="Srikantha T."/>
            <person name="Zeng Q."/>
            <person name="Berman J."/>
            <person name="Berriman M."/>
            <person name="Heitman J."/>
            <person name="Gow N.A."/>
            <person name="Lorenz M.C."/>
            <person name="Birren B.W."/>
            <person name="Kellis M."/>
            <person name="Cuomo C.A."/>
        </authorList>
    </citation>
    <scope>NUCLEOTIDE SEQUENCE [LARGE SCALE GENOMIC DNA]</scope>
    <source>
        <strain evidence="7 8">WO-1</strain>
    </source>
</reference>
<accession>C4YNK9</accession>
<dbReference type="VEuPathDB" id="FungiDB:CAWG_01471"/>
<dbReference type="Gene3D" id="3.30.1140.60">
    <property type="entry name" value="F-actin capping protein, alpha subunit"/>
    <property type="match status" value="1"/>
</dbReference>
<dbReference type="AlphaFoldDB" id="C4YNK9"/>
<dbReference type="PANTHER" id="PTHR10653">
    <property type="entry name" value="F-ACTIN-CAPPING PROTEIN SUBUNIT ALPHA"/>
    <property type="match status" value="1"/>
</dbReference>
<gene>
    <name evidence="7" type="ORF">CAWG_01471</name>
</gene>
<keyword evidence="8" id="KW-1185">Reference proteome</keyword>
<dbReference type="Gene3D" id="3.90.1150.210">
    <property type="entry name" value="F-actin capping protein, beta subunit"/>
    <property type="match status" value="1"/>
</dbReference>
<evidence type="ECO:0000256" key="4">
    <source>
        <dbReference type="ARBA" id="ARBA00023203"/>
    </source>
</evidence>
<dbReference type="InterPro" id="IPR017865">
    <property type="entry name" value="F-actin_cap_asu_CS"/>
</dbReference>
<sequence>MSIKLNELVDSLIQSAPPAELKQVSQSLSSLTKGTSTSSTNSLIQDSIEQYAQENIISIDNIIISKYNKDENSSKYIDYVNNKLFNVDWQNQKIIDVESYHDNNNKRGSNYDELIQKLSQYGDDYYPSNFAFTVIPESEDQLRVIIIGQRANHDNFYTGQWKSNYLITEQGIKGNIDLDIHYFEDGNVRLKFNESINSSNNNNNSSTLQSGNLINNASRIVNFINEQENATMVKIIEQFNNLNQKSFKNLRRLLPVTRSKINWGSAIGNYRLGSDVINKK</sequence>
<name>C4YNK9_CANAW</name>
<dbReference type="OrthoDB" id="340550at2759"/>
<protein>
    <recommendedName>
        <fullName evidence="2 6">F-actin-capping protein subunit alpha</fullName>
    </recommendedName>
</protein>
<dbReference type="HOGENOM" id="CLU_045161_3_0_1"/>
<dbReference type="PANTHER" id="PTHR10653:SF0">
    <property type="entry name" value="F-ACTIN-CAPPING PROTEIN SUBUNIT ALPHA"/>
    <property type="match status" value="1"/>
</dbReference>
<dbReference type="InterPro" id="IPR002189">
    <property type="entry name" value="CapZ_alpha"/>
</dbReference>
<evidence type="ECO:0000313" key="8">
    <source>
        <dbReference type="Proteomes" id="UP000001429"/>
    </source>
</evidence>
<dbReference type="InterPro" id="IPR037282">
    <property type="entry name" value="CapZ_alpha/beta"/>
</dbReference>
<evidence type="ECO:0000256" key="6">
    <source>
        <dbReference type="RuleBase" id="RU365077"/>
    </source>
</evidence>
<dbReference type="GO" id="GO:0008290">
    <property type="term" value="C:F-actin capping protein complex"/>
    <property type="evidence" value="ECO:0007669"/>
    <property type="project" value="UniProtKB-UniRule"/>
</dbReference>
<dbReference type="GO" id="GO:0051015">
    <property type="term" value="F:actin filament binding"/>
    <property type="evidence" value="ECO:0007669"/>
    <property type="project" value="TreeGrafter"/>
</dbReference>
<organism evidence="7 8">
    <name type="scientific">Candida albicans (strain WO-1)</name>
    <name type="common">Yeast</name>
    <dbReference type="NCBI Taxonomy" id="294748"/>
    <lineage>
        <taxon>Eukaryota</taxon>
        <taxon>Fungi</taxon>
        <taxon>Dikarya</taxon>
        <taxon>Ascomycota</taxon>
        <taxon>Saccharomycotina</taxon>
        <taxon>Pichiomycetes</taxon>
        <taxon>Debaryomycetaceae</taxon>
        <taxon>Candida/Lodderomyces clade</taxon>
        <taxon>Candida</taxon>
    </lineage>
</organism>
<evidence type="ECO:0000256" key="5">
    <source>
        <dbReference type="ARBA" id="ARBA00025389"/>
    </source>
</evidence>
<dbReference type="InterPro" id="IPR042276">
    <property type="entry name" value="CapZ_alpha/beta_2"/>
</dbReference>
<dbReference type="OMA" id="VACIEDH"/>
<dbReference type="EMBL" id="CM000309">
    <property type="protein sequence ID" value="EEQ43242.1"/>
    <property type="molecule type" value="Genomic_DNA"/>
</dbReference>
<dbReference type="FunFam" id="3.90.1150.210:FF:000014">
    <property type="entry name" value="F-actin-capping protein subunit alpha"/>
    <property type="match status" value="1"/>
</dbReference>
<dbReference type="GO" id="GO:0030479">
    <property type="term" value="C:actin cortical patch"/>
    <property type="evidence" value="ECO:0007669"/>
    <property type="project" value="TreeGrafter"/>
</dbReference>
<comment type="subunit">
    <text evidence="6">Heterodimer of an alpha and a beta subunit.</text>
</comment>
<dbReference type="Proteomes" id="UP000001429">
    <property type="component" value="Chromosome R"/>
</dbReference>
<keyword evidence="3 6" id="KW-0117">Actin capping</keyword>
<dbReference type="SUPFAM" id="SSF90096">
    <property type="entry name" value="Subunits of heterodimeric actin filament capping protein Capz"/>
    <property type="match status" value="1"/>
</dbReference>
<dbReference type="GO" id="GO:0051016">
    <property type="term" value="P:barbed-end actin filament capping"/>
    <property type="evidence" value="ECO:0007669"/>
    <property type="project" value="UniProtKB-UniRule"/>
</dbReference>